<dbReference type="InterPro" id="IPR027417">
    <property type="entry name" value="P-loop_NTPase"/>
</dbReference>
<keyword evidence="3 5" id="KW-0347">Helicase</keyword>
<evidence type="ECO:0000256" key="3">
    <source>
        <dbReference type="ARBA" id="ARBA00022806"/>
    </source>
</evidence>
<dbReference type="AlphaFoldDB" id="A0A8J4XVL3"/>
<dbReference type="PANTHER" id="PTHR12131">
    <property type="entry name" value="ATP-DEPENDENT RNA AND DNA HELICASE"/>
    <property type="match status" value="1"/>
</dbReference>
<keyword evidence="1" id="KW-0547">Nucleotide-binding</keyword>
<dbReference type="GO" id="GO:0005634">
    <property type="term" value="C:nucleus"/>
    <property type="evidence" value="ECO:0007669"/>
    <property type="project" value="TreeGrafter"/>
</dbReference>
<dbReference type="Gene3D" id="3.40.50.300">
    <property type="entry name" value="P-loop containing nucleotide triphosphate hydrolases"/>
    <property type="match status" value="1"/>
</dbReference>
<dbReference type="SUPFAM" id="SSF52540">
    <property type="entry name" value="P-loop containing nucleoside triphosphate hydrolases"/>
    <property type="match status" value="1"/>
</dbReference>
<gene>
    <name evidence="5" type="primary">MTREX_1</name>
    <name evidence="5" type="ORF">GWK47_001288</name>
</gene>
<dbReference type="GO" id="GO:0005524">
    <property type="term" value="F:ATP binding"/>
    <property type="evidence" value="ECO:0007669"/>
    <property type="project" value="UniProtKB-KW"/>
</dbReference>
<keyword evidence="2" id="KW-0378">Hydrolase</keyword>
<name>A0A8J4XVL3_CHIOP</name>
<dbReference type="OrthoDB" id="64767at2759"/>
<dbReference type="GO" id="GO:0004386">
    <property type="term" value="F:helicase activity"/>
    <property type="evidence" value="ECO:0007669"/>
    <property type="project" value="UniProtKB-KW"/>
</dbReference>
<dbReference type="GO" id="GO:0016787">
    <property type="term" value="F:hydrolase activity"/>
    <property type="evidence" value="ECO:0007669"/>
    <property type="project" value="UniProtKB-KW"/>
</dbReference>
<protein>
    <submittedName>
        <fullName evidence="5">Exosome RNA helicase MTR4</fullName>
    </submittedName>
</protein>
<sequence>MIMERNFAPVIIFSFSKKECEAYALQMSKLDFNLAEEKKLVDEVFQNAIGVLSEEDKQLPQVVSVLPLLRRGIGIHHGGLLPIIKETIEILFGEGLVKALFATETFAMGLNMPARTVLFTSVRKFDGRDFRWVGVYVFSSFCLTSDFPLTP</sequence>
<dbReference type="Proteomes" id="UP000770661">
    <property type="component" value="Unassembled WGS sequence"/>
</dbReference>
<comment type="caution">
    <text evidence="5">The sequence shown here is derived from an EMBL/GenBank/DDBJ whole genome shotgun (WGS) entry which is preliminary data.</text>
</comment>
<dbReference type="PANTHER" id="PTHR12131:SF7">
    <property type="entry name" value="EXOSOME RNA HELICASE MTR4"/>
    <property type="match status" value="1"/>
</dbReference>
<evidence type="ECO:0000256" key="4">
    <source>
        <dbReference type="ARBA" id="ARBA00022840"/>
    </source>
</evidence>
<dbReference type="EMBL" id="JACEEZ010019650">
    <property type="protein sequence ID" value="KAG0715507.1"/>
    <property type="molecule type" value="Genomic_DNA"/>
</dbReference>
<evidence type="ECO:0000313" key="5">
    <source>
        <dbReference type="EMBL" id="KAG0715507.1"/>
    </source>
</evidence>
<keyword evidence="4" id="KW-0067">ATP-binding</keyword>
<accession>A0A8J4XVL3</accession>
<keyword evidence="6" id="KW-1185">Reference proteome</keyword>
<dbReference type="InterPro" id="IPR050699">
    <property type="entry name" value="RNA-DNA_Helicase"/>
</dbReference>
<reference evidence="5" key="1">
    <citation type="submission" date="2020-07" db="EMBL/GenBank/DDBJ databases">
        <title>The High-quality genome of the commercially important snow crab, Chionoecetes opilio.</title>
        <authorList>
            <person name="Jeong J.-H."/>
            <person name="Ryu S."/>
        </authorList>
    </citation>
    <scope>NUCLEOTIDE SEQUENCE</scope>
    <source>
        <strain evidence="5">MADBK_172401_WGS</strain>
        <tissue evidence="5">Digestive gland</tissue>
    </source>
</reference>
<proteinExistence type="predicted"/>
<dbReference type="GO" id="GO:0000460">
    <property type="term" value="P:maturation of 5.8S rRNA"/>
    <property type="evidence" value="ECO:0007669"/>
    <property type="project" value="TreeGrafter"/>
</dbReference>
<evidence type="ECO:0000256" key="1">
    <source>
        <dbReference type="ARBA" id="ARBA00022741"/>
    </source>
</evidence>
<evidence type="ECO:0000256" key="2">
    <source>
        <dbReference type="ARBA" id="ARBA00022801"/>
    </source>
</evidence>
<organism evidence="5 6">
    <name type="scientific">Chionoecetes opilio</name>
    <name type="common">Atlantic snow crab</name>
    <name type="synonym">Cancer opilio</name>
    <dbReference type="NCBI Taxonomy" id="41210"/>
    <lineage>
        <taxon>Eukaryota</taxon>
        <taxon>Metazoa</taxon>
        <taxon>Ecdysozoa</taxon>
        <taxon>Arthropoda</taxon>
        <taxon>Crustacea</taxon>
        <taxon>Multicrustacea</taxon>
        <taxon>Malacostraca</taxon>
        <taxon>Eumalacostraca</taxon>
        <taxon>Eucarida</taxon>
        <taxon>Decapoda</taxon>
        <taxon>Pleocyemata</taxon>
        <taxon>Brachyura</taxon>
        <taxon>Eubrachyura</taxon>
        <taxon>Majoidea</taxon>
        <taxon>Majidae</taxon>
        <taxon>Chionoecetes</taxon>
    </lineage>
</organism>
<evidence type="ECO:0000313" key="6">
    <source>
        <dbReference type="Proteomes" id="UP000770661"/>
    </source>
</evidence>